<feature type="transmembrane region" description="Helical" evidence="1">
    <location>
        <begin position="295"/>
        <end position="312"/>
    </location>
</feature>
<feature type="transmembrane region" description="Helical" evidence="1">
    <location>
        <begin position="171"/>
        <end position="193"/>
    </location>
</feature>
<feature type="domain" description="EAL" evidence="2">
    <location>
        <begin position="562"/>
        <end position="811"/>
    </location>
</feature>
<accession>A0A063XWU6</accession>
<dbReference type="EMBL" id="JMSZ01000042">
    <property type="protein sequence ID" value="KDE38683.1"/>
    <property type="molecule type" value="Genomic_DNA"/>
</dbReference>
<evidence type="ECO:0000313" key="4">
    <source>
        <dbReference type="Proteomes" id="UP000027318"/>
    </source>
</evidence>
<gene>
    <name evidence="3" type="ORF">ADINL_3138</name>
</gene>
<dbReference type="InterPro" id="IPR043128">
    <property type="entry name" value="Rev_trsase/Diguanyl_cyclase"/>
</dbReference>
<dbReference type="InterPro" id="IPR029787">
    <property type="entry name" value="Nucleotide_cyclase"/>
</dbReference>
<dbReference type="Pfam" id="PF00563">
    <property type="entry name" value="EAL"/>
    <property type="match status" value="1"/>
</dbReference>
<comment type="caution">
    <text evidence="3">The sequence shown here is derived from an EMBL/GenBank/DDBJ whole genome shotgun (WGS) entry which is preliminary data.</text>
</comment>
<dbReference type="SUPFAM" id="SSF141868">
    <property type="entry name" value="EAL domain-like"/>
    <property type="match status" value="1"/>
</dbReference>
<evidence type="ECO:0000256" key="1">
    <source>
        <dbReference type="SAM" id="Phobius"/>
    </source>
</evidence>
<dbReference type="Gene3D" id="2.60.40.2380">
    <property type="match status" value="1"/>
</dbReference>
<keyword evidence="4" id="KW-1185">Reference proteome</keyword>
<dbReference type="PROSITE" id="PS50883">
    <property type="entry name" value="EAL"/>
    <property type="match status" value="1"/>
</dbReference>
<keyword evidence="1" id="KW-0812">Transmembrane</keyword>
<feature type="transmembrane region" description="Helical" evidence="1">
    <location>
        <begin position="229"/>
        <end position="249"/>
    </location>
</feature>
<sequence length="811" mass="91186">MLFCLLSTPVGAFVVPSDFTGSTDYLREPLLTAQEGPERLAAEDALASLEFDTALFHPASDLSAQAYWHKIEFAPVDTPTELIFRLSNIMIDELDFYLLQNGEVVRHWVRGDTQSWSPDAAYASIWFPVELQPGSTHQVLIRKASEGPLLLPLRLMSPKQFEQLTETSFKIWAAAAGALLILLIHNTVTFLLFRYPAYGFYILFHSLVFLSLGVTQGFGPWLWPMAFNQFLGSIILTLYTLSAWCIFHFSLQFLQIRTRLPGWWRYRRLADLAFASAVLVSLVVPEYAYATPFSVLQGAVSIYCLYLGFKILRTGFSPAALFLVAWSFFIVGAAIGGMVFRSQLPFNTFTEHALLISTVIELLCFSFSLTQRTRYLETEKNQQLLTSPVSGLANRNYFINHLHRQHALPNDRVHLVLIQLSGITELSEAVGPESAMKASATLAQRINQALESEPHILRHRLPNLSHSNVIDMDQENLVFLCDHLDSPGAIIEHLEPVLNQTIHLSQLEFQQLFSIGVASGDLNRMDVTTLYQHAQLAARANWRSTHLWSPYQQDLQSRQHRQLMLVAEMSKAIRNHDFHFEIQPKIVLATGQINSGEVLLRWHHASLGRVSPADFIPLAEHVGLIYQLTQLILHQVLSWMQQHADQLQGTTLAINISARDLLQQNFAAGVIELCKGYGISPGSIVLEITETSVVSDSGLAVDNAALLRSAGFSLSIDDFGAGYSSMQNIHRLQPDEIKIDRLFVSDLDSNPTHQTLCRSLIQLSRDLHIHTTAEGIETEEQLKLLSSWGCHSGQGYFFHRPMSPEEYLDLL</sequence>
<dbReference type="AlphaFoldDB" id="A0A063XWU6"/>
<dbReference type="SUPFAM" id="SSF55073">
    <property type="entry name" value="Nucleotide cyclase"/>
    <property type="match status" value="1"/>
</dbReference>
<dbReference type="InterPro" id="IPR011622">
    <property type="entry name" value="7TMR_DISM_rcpt_extracell_dom2"/>
</dbReference>
<reference evidence="3 4" key="1">
    <citation type="journal article" date="2005" name="Int. J. Syst. Evol. Microbiol.">
        <title>Nitrincola lacisaponensis gen. nov., sp. nov., a novel alkaliphilic bacterium isolated from an alkaline, saline lake.</title>
        <authorList>
            <person name="Dimitriu P.A."/>
            <person name="Shukla S.K."/>
            <person name="Conradt J."/>
            <person name="Marquez M.C."/>
            <person name="Ventosa A."/>
            <person name="Maglia A."/>
            <person name="Peyton B.M."/>
            <person name="Pinkart H.C."/>
            <person name="Mormile M.R."/>
        </authorList>
    </citation>
    <scope>NUCLEOTIDE SEQUENCE [LARGE SCALE GENOMIC DNA]</scope>
    <source>
        <strain evidence="3 4">4CA</strain>
    </source>
</reference>
<dbReference type="Gene3D" id="3.30.70.270">
    <property type="match status" value="1"/>
</dbReference>
<dbReference type="Pfam" id="PF07695">
    <property type="entry name" value="7TMR-DISM_7TM"/>
    <property type="match status" value="1"/>
</dbReference>
<dbReference type="InterPro" id="IPR050706">
    <property type="entry name" value="Cyclic-di-GMP_PDE-like"/>
</dbReference>
<proteinExistence type="predicted"/>
<evidence type="ECO:0000313" key="3">
    <source>
        <dbReference type="EMBL" id="KDE38683.1"/>
    </source>
</evidence>
<dbReference type="PANTHER" id="PTHR33121:SF70">
    <property type="entry name" value="SIGNALING PROTEIN YKOW"/>
    <property type="match status" value="1"/>
</dbReference>
<keyword evidence="1" id="KW-0472">Membrane</keyword>
<keyword evidence="1" id="KW-1133">Transmembrane helix</keyword>
<dbReference type="InterPro" id="IPR035919">
    <property type="entry name" value="EAL_sf"/>
</dbReference>
<feature type="transmembrane region" description="Helical" evidence="1">
    <location>
        <begin position="200"/>
        <end position="223"/>
    </location>
</feature>
<dbReference type="GO" id="GO:0071111">
    <property type="term" value="F:cyclic-guanylate-specific phosphodiesterase activity"/>
    <property type="evidence" value="ECO:0007669"/>
    <property type="project" value="InterPro"/>
</dbReference>
<dbReference type="CDD" id="cd01948">
    <property type="entry name" value="EAL"/>
    <property type="match status" value="1"/>
</dbReference>
<organism evidence="3 4">
    <name type="scientific">Nitrincola lacisaponensis</name>
    <dbReference type="NCBI Taxonomy" id="267850"/>
    <lineage>
        <taxon>Bacteria</taxon>
        <taxon>Pseudomonadati</taxon>
        <taxon>Pseudomonadota</taxon>
        <taxon>Gammaproteobacteria</taxon>
        <taxon>Oceanospirillales</taxon>
        <taxon>Oceanospirillaceae</taxon>
        <taxon>Nitrincola</taxon>
    </lineage>
</organism>
<dbReference type="Proteomes" id="UP000027318">
    <property type="component" value="Unassembled WGS sequence"/>
</dbReference>
<dbReference type="Gene3D" id="3.20.20.450">
    <property type="entry name" value="EAL domain"/>
    <property type="match status" value="1"/>
</dbReference>
<dbReference type="InterPro" id="IPR001633">
    <property type="entry name" value="EAL_dom"/>
</dbReference>
<dbReference type="PANTHER" id="PTHR33121">
    <property type="entry name" value="CYCLIC DI-GMP PHOSPHODIESTERASE PDEF"/>
    <property type="match status" value="1"/>
</dbReference>
<feature type="transmembrane region" description="Helical" evidence="1">
    <location>
        <begin position="319"/>
        <end position="340"/>
    </location>
</feature>
<protein>
    <submittedName>
        <fullName evidence="3">Diguanylate cyclase/phosphodiesterase (GGDEF &amp; EAL domains) with PAS/PAC sensor(S)</fullName>
    </submittedName>
</protein>
<evidence type="ECO:0000259" key="2">
    <source>
        <dbReference type="PROSITE" id="PS50883"/>
    </source>
</evidence>
<dbReference type="SMART" id="SM00052">
    <property type="entry name" value="EAL"/>
    <property type="match status" value="1"/>
</dbReference>
<name>A0A063XWU6_9GAMM</name>
<dbReference type="InterPro" id="IPR011623">
    <property type="entry name" value="7TMR_DISM_rcpt_extracell_dom1"/>
</dbReference>
<dbReference type="STRING" id="267850.ADINL_3138"/>
<dbReference type="Pfam" id="PF07696">
    <property type="entry name" value="7TMR-DISMED2"/>
    <property type="match status" value="1"/>
</dbReference>
<feature type="transmembrane region" description="Helical" evidence="1">
    <location>
        <begin position="269"/>
        <end position="289"/>
    </location>
</feature>